<reference evidence="1" key="2">
    <citation type="submission" date="2015-11" db="EMBL/GenBank/DDBJ databases">
        <authorList>
            <person name="Zhang Y."/>
            <person name="Guo Z."/>
        </authorList>
    </citation>
    <scope>NUCLEOTIDE SEQUENCE</scope>
</reference>
<reference evidence="1" key="1">
    <citation type="journal article" date="2013" name="Nature">
        <title>The genomes of four tapeworm species reveal adaptations to parasitism.</title>
        <authorList>
            <person name="Tsai I.J."/>
            <person name="Zarowiecki M."/>
            <person name="Holroyd N."/>
            <person name="Garciarrubio A."/>
            <person name="Sanchez-Flores A."/>
            <person name="Brooks K.L."/>
            <person name="Tracey A."/>
            <person name="Bobes R.J."/>
            <person name="Fragoso G."/>
            <person name="Sciutto E."/>
            <person name="Aslett M."/>
            <person name="Beasley H."/>
            <person name="Bennett H.M."/>
            <person name="Cai J."/>
            <person name="Camicia F."/>
            <person name="Clark R."/>
            <person name="Cucher M."/>
            <person name="De Silva N."/>
            <person name="Day T.A."/>
            <person name="Deplazes P."/>
            <person name="Estrada K."/>
            <person name="Fernandez C."/>
            <person name="Holland P.W."/>
            <person name="Hou J."/>
            <person name="Hu S."/>
            <person name="Huckvale T."/>
            <person name="Hung S.S."/>
            <person name="Kamenetzky L."/>
            <person name="Keane J.A."/>
            <person name="Kiss F."/>
            <person name="Koziol U."/>
            <person name="Lambert O."/>
            <person name="Liu K."/>
            <person name="Luo X."/>
            <person name="Luo Y."/>
            <person name="Macchiaroli N."/>
            <person name="Nichol S."/>
            <person name="Paps J."/>
            <person name="Parkinson J."/>
            <person name="Pouchkina-Stantcheva N."/>
            <person name="Riddiford N."/>
            <person name="Rosenzvit M."/>
            <person name="Salinas G."/>
            <person name="Wasmuth J.D."/>
            <person name="Zamanian M."/>
            <person name="Zheng Y."/>
            <person name="Cai X."/>
            <person name="Soberon X."/>
            <person name="Olson P.D."/>
            <person name="Laclette J.P."/>
            <person name="Brehm K."/>
            <person name="Berriman M."/>
            <person name="Garciarrubio A."/>
            <person name="Bobes R.J."/>
            <person name="Fragoso G."/>
            <person name="Sanchez-Flores A."/>
            <person name="Estrada K."/>
            <person name="Cevallos M.A."/>
            <person name="Morett E."/>
            <person name="Gonzalez V."/>
            <person name="Portillo T."/>
            <person name="Ochoa-Leyva A."/>
            <person name="Jose M.V."/>
            <person name="Sciutto E."/>
            <person name="Landa A."/>
            <person name="Jimenez L."/>
            <person name="Valdes V."/>
            <person name="Carrero J.C."/>
            <person name="Larralde C."/>
            <person name="Morales-Montor J."/>
            <person name="Limon-Lason J."/>
            <person name="Soberon X."/>
            <person name="Laclette J.P."/>
        </authorList>
    </citation>
    <scope>NUCLEOTIDE SEQUENCE [LARGE SCALE GENOMIC DNA]</scope>
</reference>
<dbReference type="EMBL" id="LN902843">
    <property type="protein sequence ID" value="CUT98658.1"/>
    <property type="molecule type" value="Genomic_DNA"/>
</dbReference>
<sequence>MSTSKKSHSEKDQSDITSLCEIDVENGFRDHSHSLDKIRHLISIELQLMKKKLGNLQLMFIHQVKLWFNSTLN</sequence>
<keyword evidence="2" id="KW-1185">Reference proteome</keyword>
<dbReference type="Proteomes" id="UP000017246">
    <property type="component" value="Unassembled WGS sequence"/>
</dbReference>
<protein>
    <submittedName>
        <fullName evidence="1">Atg11p</fullName>
    </submittedName>
</protein>
<accession>A0A0S4MMV0</accession>
<evidence type="ECO:0000313" key="2">
    <source>
        <dbReference type="Proteomes" id="UP000017246"/>
    </source>
</evidence>
<name>A0A0S4MMV0_ECHMU</name>
<dbReference type="AlphaFoldDB" id="A0A0S4MMV0"/>
<evidence type="ECO:0000313" key="1">
    <source>
        <dbReference type="EMBL" id="CUT98658.1"/>
    </source>
</evidence>
<organism evidence="1 2">
    <name type="scientific">Echinococcus multilocularis</name>
    <name type="common">Fox tapeworm</name>
    <dbReference type="NCBI Taxonomy" id="6211"/>
    <lineage>
        <taxon>Eukaryota</taxon>
        <taxon>Metazoa</taxon>
        <taxon>Spiralia</taxon>
        <taxon>Lophotrochozoa</taxon>
        <taxon>Platyhelminthes</taxon>
        <taxon>Cestoda</taxon>
        <taxon>Eucestoda</taxon>
        <taxon>Cyclophyllidea</taxon>
        <taxon>Taeniidae</taxon>
        <taxon>Echinococcus</taxon>
    </lineage>
</organism>
<proteinExistence type="predicted"/>